<reference evidence="2" key="1">
    <citation type="submission" date="2016-11" db="UniProtKB">
        <authorList>
            <consortium name="WormBaseParasite"/>
        </authorList>
    </citation>
    <scope>IDENTIFICATION</scope>
    <source>
        <strain evidence="2">KR3021</strain>
    </source>
</reference>
<name>A0AC35TM96_9BILA</name>
<dbReference type="Proteomes" id="UP000095286">
    <property type="component" value="Unplaced"/>
</dbReference>
<accession>A0AC35TM96</accession>
<sequence length="294" mass="33296">MNQDGFMESSSPETTHTSDFAAEYHKTLANSNSFGAGLSGSQKNKRNVNFTDLQTTLPLYQSIVQNQSEEENQQTLYSAQIGAEIMGEAVAIEYIQRMKTWCPPQCFEVFFGDVMDLPIEFMKINQLILAQGGSCYGGNIFKVQKYLLAIPPLLVKKGFLAPAALTNSCIWDNWLKDLAFQLNPPEWQAFWYIYTHVFGLRSLPIQLISFFNVFAQNQRFEKVPIEQVIMNASMNPAFQSYTDEYLKTTKVDEGDVVEIGQSSSSFFLGATDNSSSSRHINFSVSMVYIEKRMF</sequence>
<dbReference type="WBParaSite" id="RSKR_0000179600.1">
    <property type="protein sequence ID" value="RSKR_0000179600.1"/>
    <property type="gene ID" value="RSKR_0000179600"/>
</dbReference>
<evidence type="ECO:0000313" key="1">
    <source>
        <dbReference type="Proteomes" id="UP000095286"/>
    </source>
</evidence>
<evidence type="ECO:0000313" key="2">
    <source>
        <dbReference type="WBParaSite" id="RSKR_0000179600.1"/>
    </source>
</evidence>
<organism evidence="1 2">
    <name type="scientific">Rhabditophanes sp. KR3021</name>
    <dbReference type="NCBI Taxonomy" id="114890"/>
    <lineage>
        <taxon>Eukaryota</taxon>
        <taxon>Metazoa</taxon>
        <taxon>Ecdysozoa</taxon>
        <taxon>Nematoda</taxon>
        <taxon>Chromadorea</taxon>
        <taxon>Rhabditida</taxon>
        <taxon>Tylenchina</taxon>
        <taxon>Panagrolaimomorpha</taxon>
        <taxon>Strongyloidoidea</taxon>
        <taxon>Alloionematidae</taxon>
        <taxon>Rhabditophanes</taxon>
    </lineage>
</organism>
<protein>
    <submittedName>
        <fullName evidence="2">SH3 domain-containing protein</fullName>
    </submittedName>
</protein>
<proteinExistence type="predicted"/>